<reference evidence="1 2" key="2">
    <citation type="journal article" date="2022" name="Mol. Ecol. Resour.">
        <title>The genomes of chicory, endive, great burdock and yacon provide insights into Asteraceae paleo-polyploidization history and plant inulin production.</title>
        <authorList>
            <person name="Fan W."/>
            <person name="Wang S."/>
            <person name="Wang H."/>
            <person name="Wang A."/>
            <person name="Jiang F."/>
            <person name="Liu H."/>
            <person name="Zhao H."/>
            <person name="Xu D."/>
            <person name="Zhang Y."/>
        </authorList>
    </citation>
    <scope>NUCLEOTIDE SEQUENCE [LARGE SCALE GENOMIC DNA]</scope>
    <source>
        <strain evidence="2">cv. Niubang</strain>
    </source>
</reference>
<organism evidence="1 2">
    <name type="scientific">Arctium lappa</name>
    <name type="common">Greater burdock</name>
    <name type="synonym">Lappa major</name>
    <dbReference type="NCBI Taxonomy" id="4217"/>
    <lineage>
        <taxon>Eukaryota</taxon>
        <taxon>Viridiplantae</taxon>
        <taxon>Streptophyta</taxon>
        <taxon>Embryophyta</taxon>
        <taxon>Tracheophyta</taxon>
        <taxon>Spermatophyta</taxon>
        <taxon>Magnoliopsida</taxon>
        <taxon>eudicotyledons</taxon>
        <taxon>Gunneridae</taxon>
        <taxon>Pentapetalae</taxon>
        <taxon>asterids</taxon>
        <taxon>campanulids</taxon>
        <taxon>Asterales</taxon>
        <taxon>Asteraceae</taxon>
        <taxon>Carduoideae</taxon>
        <taxon>Cardueae</taxon>
        <taxon>Arctiinae</taxon>
        <taxon>Arctium</taxon>
    </lineage>
</organism>
<evidence type="ECO:0000313" key="2">
    <source>
        <dbReference type="Proteomes" id="UP001055879"/>
    </source>
</evidence>
<evidence type="ECO:0000313" key="1">
    <source>
        <dbReference type="EMBL" id="KAI3770138.1"/>
    </source>
</evidence>
<dbReference type="EMBL" id="CM042047">
    <property type="protein sequence ID" value="KAI3770138.1"/>
    <property type="molecule type" value="Genomic_DNA"/>
</dbReference>
<accession>A0ACB9FFM9</accession>
<keyword evidence="2" id="KW-1185">Reference proteome</keyword>
<dbReference type="Proteomes" id="UP001055879">
    <property type="component" value="Linkage Group LG01"/>
</dbReference>
<sequence length="262" mass="30875">MNLLLDTLCKENKVEQARKIFLELKSYIPPTAHTYNIFIHGWCKVNRVDEAHWTIQEMKGNSCNPSVIRYSTIIESYCRHSNFDKVYELLDEMETQARASRVQEALNVFDVEMSSFGVAPNTSTYNSVISMFCHYSQDQEAINMLRDMENSQNCRSDIQSYNPLLKLCFRAGKLDVWLGLLLDEMIDKNHLSLDLSMYTLLIHGLRRANKCDWVYRFFQEMIVKYIRPRYYTCSLLLDEIKQKNNYDVVDHIEGYMKHIKST</sequence>
<proteinExistence type="predicted"/>
<comment type="caution">
    <text evidence="1">The sequence shown here is derived from an EMBL/GenBank/DDBJ whole genome shotgun (WGS) entry which is preliminary data.</text>
</comment>
<protein>
    <submittedName>
        <fullName evidence="1">Uncharacterized protein</fullName>
    </submittedName>
</protein>
<reference evidence="2" key="1">
    <citation type="journal article" date="2022" name="Mol. Ecol. Resour.">
        <title>The genomes of chicory, endive, great burdock and yacon provide insights into Asteraceae palaeo-polyploidization history and plant inulin production.</title>
        <authorList>
            <person name="Fan W."/>
            <person name="Wang S."/>
            <person name="Wang H."/>
            <person name="Wang A."/>
            <person name="Jiang F."/>
            <person name="Liu H."/>
            <person name="Zhao H."/>
            <person name="Xu D."/>
            <person name="Zhang Y."/>
        </authorList>
    </citation>
    <scope>NUCLEOTIDE SEQUENCE [LARGE SCALE GENOMIC DNA]</scope>
    <source>
        <strain evidence="2">cv. Niubang</strain>
    </source>
</reference>
<gene>
    <name evidence="1" type="ORF">L6452_01260</name>
</gene>
<name>A0ACB9FFM9_ARCLA</name>